<evidence type="ECO:0000313" key="10">
    <source>
        <dbReference type="EMBL" id="MBC9250409.1"/>
    </source>
</evidence>
<comment type="pathway">
    <text evidence="1">Protein modification; protein glycosylation.</text>
</comment>
<accession>A0ABR7S0D8</accession>
<gene>
    <name evidence="10" type="ORF">A9179_09010</name>
</gene>
<evidence type="ECO:0000259" key="9">
    <source>
        <dbReference type="Pfam" id="PF13844"/>
    </source>
</evidence>
<evidence type="ECO:0000256" key="5">
    <source>
        <dbReference type="ARBA" id="ARBA00022679"/>
    </source>
</evidence>
<dbReference type="PROSITE" id="PS50005">
    <property type="entry name" value="TPR"/>
    <property type="match status" value="5"/>
</dbReference>
<feature type="domain" description="O-GlcNAc transferase C-terminal" evidence="9">
    <location>
        <begin position="446"/>
        <end position="623"/>
    </location>
</feature>
<evidence type="ECO:0000256" key="3">
    <source>
        <dbReference type="ARBA" id="ARBA00011970"/>
    </source>
</evidence>
<dbReference type="Gene3D" id="1.25.40.10">
    <property type="entry name" value="Tetratricopeptide repeat domain"/>
    <property type="match status" value="1"/>
</dbReference>
<keyword evidence="6" id="KW-0677">Repeat</keyword>
<sequence length="641" mass="72612">MSHFLRKSQRLEDDLQAMQEWTERCPQTADAWCHRGMSAVMTARFADGRQYLEQALQIEPEHYEALCWLGQSYQSEQDPHTALQYLSRGLQIKPDYQPGWNMLGGVYQSVGRQHESEGCFMRALAISPTQPLAWNNLANIYLDGQLLGEAERVMQVALELNPNSPSLWNNLGNILSAAKRLKEALVAFRKCVELDPSYDPVLVNLAGVESHFGNLDRSIELLRDAIEVPGATTNLLFFANYHADWSGEQVFSLYKEVTARYPARQYFQYDNPRTSNRRLRIGYMSPDFRNHVCAIFIEPLLSRHDHQQFEVFAYSLVRREDTVTERFIGHVDHWRHCVGLSDQAIAEQIRADGIDVLIDLAGHTGSSRLQVFALKPAPVQVSWWMGFAFGTGLKQVDYFLADEQMLPAGCESSFAEQLWRMPAPAVAYVPPQHMVAEVGELPALRNGYVTFGSLTRPVRLNHKVIRVWSELLRRVPDSRLMLDSSSFNDASLQQHYLDLFAEQGIDPERIVLGFTSPATAALAQMDIALDCFPHNSGTTLYESLYMGLPVVSLRDRPSMGRVGALILHGAGRDEWIADTEAEYLDKLVALAGDLPALAGIRAGLRAEMLASKLCDAEDFTRRMEQTYRQMWQRYCEQGEQQ</sequence>
<dbReference type="Pfam" id="PF13432">
    <property type="entry name" value="TPR_16"/>
    <property type="match status" value="1"/>
</dbReference>
<feature type="repeat" description="TPR" evidence="8">
    <location>
        <begin position="131"/>
        <end position="164"/>
    </location>
</feature>
<dbReference type="Gene3D" id="3.40.50.2000">
    <property type="entry name" value="Glycogen Phosphorylase B"/>
    <property type="match status" value="1"/>
</dbReference>
<dbReference type="SUPFAM" id="SSF48452">
    <property type="entry name" value="TPR-like"/>
    <property type="match status" value="1"/>
</dbReference>
<dbReference type="Pfam" id="PF00515">
    <property type="entry name" value="TPR_1"/>
    <property type="match status" value="1"/>
</dbReference>
<feature type="repeat" description="TPR" evidence="8">
    <location>
        <begin position="165"/>
        <end position="198"/>
    </location>
</feature>
<evidence type="ECO:0000256" key="8">
    <source>
        <dbReference type="PROSITE-ProRule" id="PRU00339"/>
    </source>
</evidence>
<feature type="repeat" description="TPR" evidence="8">
    <location>
        <begin position="29"/>
        <end position="62"/>
    </location>
</feature>
<dbReference type="InterPro" id="IPR011990">
    <property type="entry name" value="TPR-like_helical_dom_sf"/>
</dbReference>
<dbReference type="EMBL" id="LZEU01000001">
    <property type="protein sequence ID" value="MBC9250409.1"/>
    <property type="molecule type" value="Genomic_DNA"/>
</dbReference>
<name>A0ABR7S0D8_AQUAC</name>
<organism evidence="10 11">
    <name type="scientific">Aquipseudomonas alcaligenes</name>
    <name type="common">Pseudomonas alcaligenes</name>
    <dbReference type="NCBI Taxonomy" id="43263"/>
    <lineage>
        <taxon>Bacteria</taxon>
        <taxon>Pseudomonadati</taxon>
        <taxon>Pseudomonadota</taxon>
        <taxon>Gammaproteobacteria</taxon>
        <taxon>Pseudomonadales</taxon>
        <taxon>Pseudomonadaceae</taxon>
        <taxon>Aquipseudomonas</taxon>
    </lineage>
</organism>
<keyword evidence="7 8" id="KW-0802">TPR repeat</keyword>
<keyword evidence="5" id="KW-0808">Transferase</keyword>
<feature type="repeat" description="TPR" evidence="8">
    <location>
        <begin position="97"/>
        <end position="130"/>
    </location>
</feature>
<dbReference type="EC" id="2.4.1.255" evidence="3"/>
<comment type="caution">
    <text evidence="10">The sequence shown here is derived from an EMBL/GenBank/DDBJ whole genome shotgun (WGS) entry which is preliminary data.</text>
</comment>
<dbReference type="InterPro" id="IPR019734">
    <property type="entry name" value="TPR_rpt"/>
</dbReference>
<evidence type="ECO:0000256" key="1">
    <source>
        <dbReference type="ARBA" id="ARBA00004922"/>
    </source>
</evidence>
<evidence type="ECO:0000256" key="4">
    <source>
        <dbReference type="ARBA" id="ARBA00022676"/>
    </source>
</evidence>
<feature type="repeat" description="TPR" evidence="8">
    <location>
        <begin position="63"/>
        <end position="96"/>
    </location>
</feature>
<keyword evidence="4" id="KW-0328">Glycosyltransferase</keyword>
<evidence type="ECO:0000256" key="6">
    <source>
        <dbReference type="ARBA" id="ARBA00022737"/>
    </source>
</evidence>
<comment type="similarity">
    <text evidence="2">Belongs to the glycosyltransferase 41 family. O-GlcNAc transferase subfamily.</text>
</comment>
<dbReference type="PANTHER" id="PTHR44835:SF1">
    <property type="entry name" value="PROTEIN O-GLCNAC TRANSFERASE"/>
    <property type="match status" value="1"/>
</dbReference>
<protein>
    <recommendedName>
        <fullName evidence="3">protein O-GlcNAc transferase</fullName>
        <ecNumber evidence="3">2.4.1.255</ecNumber>
    </recommendedName>
</protein>
<dbReference type="SUPFAM" id="SSF53756">
    <property type="entry name" value="UDP-Glycosyltransferase/glycogen phosphorylase"/>
    <property type="match status" value="1"/>
</dbReference>
<feature type="domain" description="O-GlcNAc transferase C-terminal" evidence="9">
    <location>
        <begin position="265"/>
        <end position="423"/>
    </location>
</feature>
<dbReference type="InterPro" id="IPR029489">
    <property type="entry name" value="OGT/SEC/SPY_C"/>
</dbReference>
<dbReference type="InterPro" id="IPR051939">
    <property type="entry name" value="Glycosyltr_41/O-GlcNAc_trsf"/>
</dbReference>
<reference evidence="10 11" key="1">
    <citation type="submission" date="2016-06" db="EMBL/GenBank/DDBJ databases">
        <authorList>
            <person name="Ramos C."/>
            <person name="Pintado A."/>
            <person name="Crespo-Gomez J.I."/>
        </authorList>
    </citation>
    <scope>NUCLEOTIDE SEQUENCE [LARGE SCALE GENOMIC DNA]</scope>
    <source>
        <strain evidence="10 11">AVO110</strain>
    </source>
</reference>
<dbReference type="PANTHER" id="PTHR44835">
    <property type="entry name" value="UDP-N-ACETYLGLUCOSAMINE--PEPTIDE N-ACETYLGLUCOSAMINYLTRANSFERASE SPINDLY-RELATED"/>
    <property type="match status" value="1"/>
</dbReference>
<proteinExistence type="inferred from homology"/>
<dbReference type="Pfam" id="PF13844">
    <property type="entry name" value="Glyco_transf_41"/>
    <property type="match status" value="2"/>
</dbReference>
<evidence type="ECO:0000256" key="2">
    <source>
        <dbReference type="ARBA" id="ARBA00005386"/>
    </source>
</evidence>
<evidence type="ECO:0000313" key="11">
    <source>
        <dbReference type="Proteomes" id="UP000744555"/>
    </source>
</evidence>
<keyword evidence="11" id="KW-1185">Reference proteome</keyword>
<evidence type="ECO:0000256" key="7">
    <source>
        <dbReference type="ARBA" id="ARBA00022803"/>
    </source>
</evidence>
<dbReference type="Pfam" id="PF13431">
    <property type="entry name" value="TPR_17"/>
    <property type="match status" value="1"/>
</dbReference>
<dbReference type="Gene3D" id="3.40.50.11380">
    <property type="match status" value="1"/>
</dbReference>
<dbReference type="Proteomes" id="UP000744555">
    <property type="component" value="Unassembled WGS sequence"/>
</dbReference>
<dbReference type="SMART" id="SM00028">
    <property type="entry name" value="TPR"/>
    <property type="match status" value="5"/>
</dbReference>